<keyword evidence="8" id="KW-0418">Kinase</keyword>
<protein>
    <recommendedName>
        <fullName evidence="13">Protein DETOXIFICATION</fullName>
    </recommendedName>
    <alternativeName>
        <fullName evidence="13">Multidrug and toxic compound extrusion protein</fullName>
    </alternativeName>
</protein>
<feature type="transmembrane region" description="Helical" evidence="13">
    <location>
        <begin position="59"/>
        <end position="84"/>
    </location>
</feature>
<reference evidence="16 17" key="1">
    <citation type="journal article" date="2021" name="Hortic Res">
        <title>The domestication of Cucurbita argyrosperma as revealed by the genome of its wild relative.</title>
        <authorList>
            <person name="Barrera-Redondo J."/>
            <person name="Sanchez-de la Vega G."/>
            <person name="Aguirre-Liguori J.A."/>
            <person name="Castellanos-Morales G."/>
            <person name="Gutierrez-Guerrero Y.T."/>
            <person name="Aguirre-Dugua X."/>
            <person name="Aguirre-Planter E."/>
            <person name="Tenaillon M.I."/>
            <person name="Lira-Saade R."/>
            <person name="Eguiarte L.E."/>
        </authorList>
    </citation>
    <scope>NUCLEOTIDE SEQUENCE [LARGE SCALE GENOMIC DNA]</scope>
    <source>
        <strain evidence="16">JBR-2021</strain>
    </source>
</reference>
<dbReference type="FunFam" id="3.40.367.20:FF:000003">
    <property type="entry name" value="Phosphotransferase"/>
    <property type="match status" value="1"/>
</dbReference>
<dbReference type="GO" id="GO:0008865">
    <property type="term" value="F:fructokinase activity"/>
    <property type="evidence" value="ECO:0007669"/>
    <property type="project" value="TreeGrafter"/>
</dbReference>
<gene>
    <name evidence="16" type="primary">HXK1</name>
    <name evidence="16" type="ORF">SDJN03_19191</name>
</gene>
<dbReference type="Proteomes" id="UP000685013">
    <property type="component" value="Chromosome 12"/>
</dbReference>
<evidence type="ECO:0000256" key="5">
    <source>
        <dbReference type="ARBA" id="ARBA00010199"/>
    </source>
</evidence>
<sequence length="1091" mass="116802">MCVSISNPAPATNCPPPPPPSPPELLQFFDVFPKKKSQQSFSCPTPTGLSEIITEAKSLFSLAFPIALTALIIYSRSIISMLFLGQLGDIELAAGSLAIAFANITGYSVLSGLALGMEPLCSQAFGAHRPKLLSLTLHRAVIFLLVSSLPISLLWVKMGKILLFLRQDPSITDMAQTYLIFSLPDLVTNSFINPIRIYLRAQSITVPLTLASLGGALCHVPINFLLVSYFEFGVAGVAASAAATNFLMLVFLVVYVVVSGVHVPTWTAPSRECLSGWKPLLELAAPSCVSVCLEWWWYEIMIVLCGLLVDPKATVASMGVLIQTTSLIYIFPSSLGFAVSTRVGNELGGGRPEKAKLSAVVAVFVAAMMGLGATSFATGMRNKWARMFTDDAEILRLTAVALPILGLCELGNCPQTVGCGVLRGSARPSAAANINLGAFYGVGMPVAVGLAFSLGVGFCGLWLGLLSAQVCCAGLMLYVVGTTDWEFQACRSHVLTCTVGTESFEAAKRPGNYGAFVSDQAAENPSYAIAPVILASPLRPPPSFKWTISSLVVSSCFPFARRVSASTKGSTFPAASGIEFRIQQAKQDGCTVSMGRVAVGAAVVSAAAVCAVAALVVRHHMKNSGKWARAMAILREFEEKCGTPIAKLRQVADAMTVEMHAGLASEGGSKLKMLISYVDNLPTGDEKGLFYALDLGGTNFRVLRVQLGGKDKRVAKQEFEEVSIPPHLMTGSSEALFDFIAQALAKFVAKEGEGYHPAPGRQRELGFTFSFPVRQTSISSGTLIKWTKGFNIDDTVGEDVVGELTKAMERQKLDMRVTALVNDTIGTLAGGRYHHNGVIAAVILGTGTNAAYVERVHAIPKWHGLLPMSGEMVINMEWGNFRSSHLPLTEFDQALDTESLNPGEQIFEKLISGMYLGEIVRRVLLKMADEAALFGDTVPPKLKIPFVLRTPHMSAMHHDSSPDLKVVGSKLKDILEISNTSLKTRKIVVELCDVVATRGARLSAAGILGILKKLGKDTVQDGVKQQSVVAMDGGLYEHYTRFRTTMESTLKELLGDGVAENIVVEHSNDGSGIGAALLAASHSQYLEAYET</sequence>
<evidence type="ECO:0000256" key="11">
    <source>
        <dbReference type="ARBA" id="ARBA00023152"/>
    </source>
</evidence>
<dbReference type="GO" id="GO:0015297">
    <property type="term" value="F:antiporter activity"/>
    <property type="evidence" value="ECO:0007669"/>
    <property type="project" value="InterPro"/>
</dbReference>
<dbReference type="CDD" id="cd13132">
    <property type="entry name" value="MATE_eukaryotic"/>
    <property type="match status" value="1"/>
</dbReference>
<keyword evidence="9" id="KW-0496">Mitochondrion</keyword>
<dbReference type="InterPro" id="IPR002528">
    <property type="entry name" value="MATE_fam"/>
</dbReference>
<comment type="caution">
    <text evidence="16">The sequence shown here is derived from an EMBL/GenBank/DDBJ whole genome shotgun (WGS) entry which is preliminary data.</text>
</comment>
<keyword evidence="17" id="KW-1185">Reference proteome</keyword>
<evidence type="ECO:0000256" key="8">
    <source>
        <dbReference type="ARBA" id="ARBA00022777"/>
    </source>
</evidence>
<comment type="similarity">
    <text evidence="5 13">Belongs to the multi antimicrobial extrusion (MATE) (TC 2.A.66.1) family.</text>
</comment>
<dbReference type="GO" id="GO:0006096">
    <property type="term" value="P:glycolytic process"/>
    <property type="evidence" value="ECO:0007669"/>
    <property type="project" value="UniProtKB-KW"/>
</dbReference>
<dbReference type="PANTHER" id="PTHR19443">
    <property type="entry name" value="HEXOKINASE"/>
    <property type="match status" value="1"/>
</dbReference>
<dbReference type="GO" id="GO:0005829">
    <property type="term" value="C:cytosol"/>
    <property type="evidence" value="ECO:0007669"/>
    <property type="project" value="TreeGrafter"/>
</dbReference>
<keyword evidence="7" id="KW-0547">Nucleotide-binding</keyword>
<dbReference type="PROSITE" id="PS51748">
    <property type="entry name" value="HEXOKINASE_2"/>
    <property type="match status" value="1"/>
</dbReference>
<dbReference type="GO" id="GO:0005741">
    <property type="term" value="C:mitochondrial outer membrane"/>
    <property type="evidence" value="ECO:0007669"/>
    <property type="project" value="UniProtKB-SubCell"/>
</dbReference>
<dbReference type="GO" id="GO:1990961">
    <property type="term" value="P:xenobiotic detoxification by transmembrane export across the plasma membrane"/>
    <property type="evidence" value="ECO:0007669"/>
    <property type="project" value="InterPro"/>
</dbReference>
<evidence type="ECO:0000256" key="6">
    <source>
        <dbReference type="ARBA" id="ARBA00022679"/>
    </source>
</evidence>
<accession>A0AAV6MUV9</accession>
<dbReference type="PROSITE" id="PS00378">
    <property type="entry name" value="HEXOKINASE_1"/>
    <property type="match status" value="1"/>
</dbReference>
<feature type="non-terminal residue" evidence="16">
    <location>
        <position position="1"/>
    </location>
</feature>
<dbReference type="InterPro" id="IPR045069">
    <property type="entry name" value="MATE_euk"/>
</dbReference>
<comment type="similarity">
    <text evidence="4">Belongs to the hexokinase family.</text>
</comment>
<comment type="subcellular location">
    <subcellularLocation>
        <location evidence="1">Mitochondrion outer membrane</location>
        <topology evidence="1">Single-pass membrane protein</topology>
    </subcellularLocation>
</comment>
<dbReference type="Pfam" id="PF03727">
    <property type="entry name" value="Hexokinase_2"/>
    <property type="match status" value="1"/>
</dbReference>
<keyword evidence="13" id="KW-1133">Transmembrane helix</keyword>
<feature type="transmembrane region" description="Helical" evidence="13">
    <location>
        <begin position="597"/>
        <end position="617"/>
    </location>
</feature>
<keyword evidence="6" id="KW-0808">Transferase</keyword>
<evidence type="ECO:0000256" key="9">
    <source>
        <dbReference type="ARBA" id="ARBA00022787"/>
    </source>
</evidence>
<evidence type="ECO:0000256" key="12">
    <source>
        <dbReference type="ARBA" id="ARBA00047905"/>
    </source>
</evidence>
<evidence type="ECO:0000259" key="15">
    <source>
        <dbReference type="Pfam" id="PF03727"/>
    </source>
</evidence>
<dbReference type="Pfam" id="PF00349">
    <property type="entry name" value="Hexokinase_1"/>
    <property type="match status" value="1"/>
</dbReference>
<feature type="transmembrane region" description="Helical" evidence="13">
    <location>
        <begin position="320"/>
        <end position="339"/>
    </location>
</feature>
<evidence type="ECO:0000313" key="17">
    <source>
        <dbReference type="Proteomes" id="UP000685013"/>
    </source>
</evidence>
<keyword evidence="9" id="KW-1000">Mitochondrion outer membrane</keyword>
<comment type="pathway">
    <text evidence="2">Carbohydrate degradation; glycolysis; D-glyceraldehyde 3-phosphate and glycerone phosphate from D-glucose: step 1/4.</text>
</comment>
<comment type="catalytic activity">
    <reaction evidence="12">
        <text>D-fructose + ATP = D-fructose 6-phosphate + ADP + H(+)</text>
        <dbReference type="Rhea" id="RHEA:16125"/>
        <dbReference type="ChEBI" id="CHEBI:15378"/>
        <dbReference type="ChEBI" id="CHEBI:30616"/>
        <dbReference type="ChEBI" id="CHEBI:37721"/>
        <dbReference type="ChEBI" id="CHEBI:61527"/>
        <dbReference type="ChEBI" id="CHEBI:456216"/>
        <dbReference type="EC" id="2.7.1.1"/>
    </reaction>
    <physiologicalReaction direction="left-to-right" evidence="12">
        <dbReference type="Rhea" id="RHEA:16126"/>
    </physiologicalReaction>
</comment>
<feature type="transmembrane region" description="Helical" evidence="13">
    <location>
        <begin position="359"/>
        <end position="378"/>
    </location>
</feature>
<dbReference type="Pfam" id="PF01554">
    <property type="entry name" value="MatE"/>
    <property type="match status" value="2"/>
</dbReference>
<evidence type="ECO:0000256" key="3">
    <source>
        <dbReference type="ARBA" id="ARBA00005028"/>
    </source>
</evidence>
<name>A0AAV6MUV9_9ROSI</name>
<keyword evidence="13" id="KW-0812">Transmembrane</keyword>
<dbReference type="GO" id="GO:0004340">
    <property type="term" value="F:glucokinase activity"/>
    <property type="evidence" value="ECO:0007669"/>
    <property type="project" value="TreeGrafter"/>
</dbReference>
<evidence type="ECO:0000259" key="14">
    <source>
        <dbReference type="Pfam" id="PF00349"/>
    </source>
</evidence>
<dbReference type="GO" id="GO:0005536">
    <property type="term" value="F:D-glucose binding"/>
    <property type="evidence" value="ECO:0007669"/>
    <property type="project" value="InterPro"/>
</dbReference>
<dbReference type="GO" id="GO:0006006">
    <property type="term" value="P:glucose metabolic process"/>
    <property type="evidence" value="ECO:0007669"/>
    <property type="project" value="TreeGrafter"/>
</dbReference>
<evidence type="ECO:0000256" key="2">
    <source>
        <dbReference type="ARBA" id="ARBA00004888"/>
    </source>
</evidence>
<dbReference type="EMBL" id="JAGKQH010000012">
    <property type="protein sequence ID" value="KAG6586458.1"/>
    <property type="molecule type" value="Genomic_DNA"/>
</dbReference>
<dbReference type="InterPro" id="IPR019807">
    <property type="entry name" value="Hexokinase_BS"/>
</dbReference>
<dbReference type="GO" id="GO:0005524">
    <property type="term" value="F:ATP binding"/>
    <property type="evidence" value="ECO:0007669"/>
    <property type="project" value="UniProtKB-KW"/>
</dbReference>
<dbReference type="GO" id="GO:0001678">
    <property type="term" value="P:intracellular glucose homeostasis"/>
    <property type="evidence" value="ECO:0007669"/>
    <property type="project" value="InterPro"/>
</dbReference>
<feature type="transmembrane region" description="Helical" evidence="13">
    <location>
        <begin position="242"/>
        <end position="263"/>
    </location>
</feature>
<organism evidence="16 17">
    <name type="scientific">Cucurbita argyrosperma subsp. sororia</name>
    <dbReference type="NCBI Taxonomy" id="37648"/>
    <lineage>
        <taxon>Eukaryota</taxon>
        <taxon>Viridiplantae</taxon>
        <taxon>Streptophyta</taxon>
        <taxon>Embryophyta</taxon>
        <taxon>Tracheophyta</taxon>
        <taxon>Spermatophyta</taxon>
        <taxon>Magnoliopsida</taxon>
        <taxon>eudicotyledons</taxon>
        <taxon>Gunneridae</taxon>
        <taxon>Pentapetalae</taxon>
        <taxon>rosids</taxon>
        <taxon>fabids</taxon>
        <taxon>Cucurbitales</taxon>
        <taxon>Cucurbitaceae</taxon>
        <taxon>Cucurbiteae</taxon>
        <taxon>Cucurbita</taxon>
    </lineage>
</organism>
<feature type="transmembrane region" description="Helical" evidence="13">
    <location>
        <begin position="432"/>
        <end position="454"/>
    </location>
</feature>
<feature type="transmembrane region" description="Helical" evidence="13">
    <location>
        <begin position="204"/>
        <end position="230"/>
    </location>
</feature>
<feature type="transmembrane region" description="Helical" evidence="13">
    <location>
        <begin position="96"/>
        <end position="117"/>
    </location>
</feature>
<evidence type="ECO:0000256" key="10">
    <source>
        <dbReference type="ARBA" id="ARBA00022840"/>
    </source>
</evidence>
<keyword evidence="10" id="KW-0067">ATP-binding</keyword>
<feature type="domain" description="Hexokinase N-terminal" evidence="14">
    <location>
        <begin position="634"/>
        <end position="833"/>
    </location>
</feature>
<feature type="domain" description="Hexokinase C-terminal" evidence="15">
    <location>
        <begin position="840"/>
        <end position="1080"/>
    </location>
</feature>
<evidence type="ECO:0000256" key="1">
    <source>
        <dbReference type="ARBA" id="ARBA00004572"/>
    </source>
</evidence>
<proteinExistence type="inferred from homology"/>
<dbReference type="InterPro" id="IPR022673">
    <property type="entry name" value="Hexokinase_C"/>
</dbReference>
<dbReference type="GO" id="GO:0042910">
    <property type="term" value="F:xenobiotic transmembrane transporter activity"/>
    <property type="evidence" value="ECO:0007669"/>
    <property type="project" value="InterPro"/>
</dbReference>
<feature type="transmembrane region" description="Helical" evidence="13">
    <location>
        <begin position="460"/>
        <end position="481"/>
    </location>
</feature>
<comment type="pathway">
    <text evidence="3">Carbohydrate metabolism; hexose metabolism.</text>
</comment>
<feature type="transmembrane region" description="Helical" evidence="13">
    <location>
        <begin position="137"/>
        <end position="156"/>
    </location>
</feature>
<keyword evidence="13" id="KW-0472">Membrane</keyword>
<dbReference type="PANTHER" id="PTHR19443:SF16">
    <property type="entry name" value="HEXOKINASE TYPE 1-RELATED"/>
    <property type="match status" value="1"/>
</dbReference>
<dbReference type="NCBIfam" id="TIGR00797">
    <property type="entry name" value="matE"/>
    <property type="match status" value="1"/>
</dbReference>
<evidence type="ECO:0000256" key="7">
    <source>
        <dbReference type="ARBA" id="ARBA00022741"/>
    </source>
</evidence>
<dbReference type="FunFam" id="3.30.420.40:FF:000034">
    <property type="entry name" value="Phosphotransferase"/>
    <property type="match status" value="1"/>
</dbReference>
<dbReference type="InterPro" id="IPR022672">
    <property type="entry name" value="Hexokinase_N"/>
</dbReference>
<keyword evidence="11" id="KW-0324">Glycolysis</keyword>
<evidence type="ECO:0000256" key="4">
    <source>
        <dbReference type="ARBA" id="ARBA00009225"/>
    </source>
</evidence>
<dbReference type="CDD" id="cd24020">
    <property type="entry name" value="ASKHA_NBD_HK_plant"/>
    <property type="match status" value="1"/>
</dbReference>
<dbReference type="InterPro" id="IPR001312">
    <property type="entry name" value="Hexokinase"/>
</dbReference>
<evidence type="ECO:0000256" key="13">
    <source>
        <dbReference type="RuleBase" id="RU004914"/>
    </source>
</evidence>
<evidence type="ECO:0000313" key="16">
    <source>
        <dbReference type="EMBL" id="KAG6586458.1"/>
    </source>
</evidence>
<dbReference type="AlphaFoldDB" id="A0AAV6MUV9"/>